<name>A0ABY4CRT9_9BACL</name>
<keyword evidence="2" id="KW-1185">Reference proteome</keyword>
<dbReference type="Gene3D" id="2.170.120.40">
    <property type="entry name" value="YbbR-like domain"/>
    <property type="match status" value="2"/>
</dbReference>
<organism evidence="1 2">
    <name type="scientific">Fodinisporobacter ferrooxydans</name>
    <dbReference type="NCBI Taxonomy" id="2901836"/>
    <lineage>
        <taxon>Bacteria</taxon>
        <taxon>Bacillati</taxon>
        <taxon>Bacillota</taxon>
        <taxon>Bacilli</taxon>
        <taxon>Bacillales</taxon>
        <taxon>Alicyclobacillaceae</taxon>
        <taxon>Fodinisporobacter</taxon>
    </lineage>
</organism>
<reference evidence="1" key="1">
    <citation type="submission" date="2021-12" db="EMBL/GenBank/DDBJ databases">
        <title>Alicyclobacillaceae gen. nov., sp. nov., isolated from chalcocite enrichment system.</title>
        <authorList>
            <person name="Jiang Z."/>
        </authorList>
    </citation>
    <scope>NUCLEOTIDE SEQUENCE</scope>
    <source>
        <strain evidence="1">MYW30-H2</strain>
    </source>
</reference>
<dbReference type="InterPro" id="IPR012505">
    <property type="entry name" value="YbbR"/>
</dbReference>
<dbReference type="Proteomes" id="UP000830167">
    <property type="component" value="Chromosome"/>
</dbReference>
<dbReference type="EMBL" id="CP089291">
    <property type="protein sequence ID" value="UOF91941.1"/>
    <property type="molecule type" value="Genomic_DNA"/>
</dbReference>
<gene>
    <name evidence="1" type="ORF">LSG31_06790</name>
</gene>
<protein>
    <recommendedName>
        <fullName evidence="3">YbbR domain-containing protein</fullName>
    </recommendedName>
</protein>
<evidence type="ECO:0008006" key="3">
    <source>
        <dbReference type="Google" id="ProtNLM"/>
    </source>
</evidence>
<sequence length="418" mass="43574">MDKFLQNTYVVRLIALILAIILWFAVGPSSGGSSGTSSTYSKSLTGIPVSIVSDSDQYVVSNSVSKVNVIVTGGTFDITQLQTSLFSIKAVADIRGYAPGFHQVAISLQNIPDTIHYQIIPDVTTVTIEKKESKSVHVKVGVVGKPGNGYTADSPTLNISDVAISGPKEMVDRVVGVQAIVSVDGSEKTVHQNVPLVPVDGSGRQVAEIELGVKSVDVTIPIHAPTKSLVLQPSITGSVKNGMVVDRITVSPDHVTVSAPPDVLAKLGTALQLPAVDVTGLDQDKTFPVTIPALQGVTDMQPSTATVHVKVASVHAQTPGQSQTQSQSVTFSVPVTFVNTPGTMNAKMQENFTNADITVTGTTDQLAHVTADSIQVFGDLSGLNAGTHVVTLQAKVPDGVQMSGISPSSVHVSLTAKS</sequence>
<proteinExistence type="predicted"/>
<dbReference type="PANTHER" id="PTHR37804">
    <property type="entry name" value="CDAA REGULATORY PROTEIN CDAR"/>
    <property type="match status" value="1"/>
</dbReference>
<dbReference type="InterPro" id="IPR053154">
    <property type="entry name" value="c-di-AMP_regulator"/>
</dbReference>
<dbReference type="Gene3D" id="2.170.120.30">
    <property type="match status" value="2"/>
</dbReference>
<evidence type="ECO:0000313" key="1">
    <source>
        <dbReference type="EMBL" id="UOF91941.1"/>
    </source>
</evidence>
<evidence type="ECO:0000313" key="2">
    <source>
        <dbReference type="Proteomes" id="UP000830167"/>
    </source>
</evidence>
<accession>A0ABY4CRT9</accession>
<dbReference type="Pfam" id="PF07949">
    <property type="entry name" value="YbbR"/>
    <property type="match status" value="3"/>
</dbReference>
<dbReference type="PANTHER" id="PTHR37804:SF1">
    <property type="entry name" value="CDAA REGULATORY PROTEIN CDAR"/>
    <property type="match status" value="1"/>
</dbReference>
<dbReference type="RefSeq" id="WP_347438631.1">
    <property type="nucleotide sequence ID" value="NZ_CP089291.1"/>
</dbReference>